<comment type="caution">
    <text evidence="7">The sequence shown here is derived from an EMBL/GenBank/DDBJ whole genome shotgun (WGS) entry which is preliminary data.</text>
</comment>
<keyword evidence="4" id="KW-0804">Transcription</keyword>
<organism evidence="7 8">
    <name type="scientific">Sphingobacterium bovistauri</name>
    <dbReference type="NCBI Taxonomy" id="2781959"/>
    <lineage>
        <taxon>Bacteria</taxon>
        <taxon>Pseudomonadati</taxon>
        <taxon>Bacteroidota</taxon>
        <taxon>Sphingobacteriia</taxon>
        <taxon>Sphingobacteriales</taxon>
        <taxon>Sphingobacteriaceae</taxon>
        <taxon>Sphingobacterium</taxon>
    </lineage>
</organism>
<keyword evidence="3" id="KW-0731">Sigma factor</keyword>
<gene>
    <name evidence="7" type="ORF">IPZ78_11995</name>
</gene>
<dbReference type="Pfam" id="PF08281">
    <property type="entry name" value="Sigma70_r4_2"/>
    <property type="match status" value="1"/>
</dbReference>
<dbReference type="NCBIfam" id="TIGR02937">
    <property type="entry name" value="sigma70-ECF"/>
    <property type="match status" value="1"/>
</dbReference>
<dbReference type="SUPFAM" id="SSF88946">
    <property type="entry name" value="Sigma2 domain of RNA polymerase sigma factors"/>
    <property type="match status" value="1"/>
</dbReference>
<feature type="domain" description="RNA polymerase sigma-70 region 2" evidence="5">
    <location>
        <begin position="31"/>
        <end position="96"/>
    </location>
</feature>
<feature type="domain" description="RNA polymerase sigma factor 70 region 4 type 2" evidence="6">
    <location>
        <begin position="129"/>
        <end position="178"/>
    </location>
</feature>
<dbReference type="InterPro" id="IPR013324">
    <property type="entry name" value="RNA_pol_sigma_r3/r4-like"/>
</dbReference>
<accession>A0ABS7Z6Q8</accession>
<comment type="similarity">
    <text evidence="1">Belongs to the sigma-70 factor family. ECF subfamily.</text>
</comment>
<dbReference type="Gene3D" id="1.10.10.10">
    <property type="entry name" value="Winged helix-like DNA-binding domain superfamily/Winged helix DNA-binding domain"/>
    <property type="match status" value="1"/>
</dbReference>
<name>A0ABS7Z6Q8_9SPHI</name>
<evidence type="ECO:0000256" key="2">
    <source>
        <dbReference type="ARBA" id="ARBA00023015"/>
    </source>
</evidence>
<dbReference type="PANTHER" id="PTHR43133">
    <property type="entry name" value="RNA POLYMERASE ECF-TYPE SIGMA FACTO"/>
    <property type="match status" value="1"/>
</dbReference>
<dbReference type="SUPFAM" id="SSF88659">
    <property type="entry name" value="Sigma3 and sigma4 domains of RNA polymerase sigma factors"/>
    <property type="match status" value="1"/>
</dbReference>
<dbReference type="InterPro" id="IPR036388">
    <property type="entry name" value="WH-like_DNA-bd_sf"/>
</dbReference>
<dbReference type="InterPro" id="IPR014327">
    <property type="entry name" value="RNA_pol_sigma70_bacteroid"/>
</dbReference>
<keyword evidence="8" id="KW-1185">Reference proteome</keyword>
<dbReference type="InterPro" id="IPR013249">
    <property type="entry name" value="RNA_pol_sigma70_r4_t2"/>
</dbReference>
<dbReference type="EMBL" id="JADEYP010000023">
    <property type="protein sequence ID" value="MCA5005871.1"/>
    <property type="molecule type" value="Genomic_DNA"/>
</dbReference>
<dbReference type="Proteomes" id="UP001165302">
    <property type="component" value="Unassembled WGS sequence"/>
</dbReference>
<dbReference type="NCBIfam" id="TIGR02985">
    <property type="entry name" value="Sig70_bacteroi1"/>
    <property type="match status" value="1"/>
</dbReference>
<dbReference type="InterPro" id="IPR007627">
    <property type="entry name" value="RNA_pol_sigma70_r2"/>
</dbReference>
<evidence type="ECO:0000313" key="8">
    <source>
        <dbReference type="Proteomes" id="UP001165302"/>
    </source>
</evidence>
<keyword evidence="2" id="KW-0805">Transcription regulation</keyword>
<evidence type="ECO:0000256" key="4">
    <source>
        <dbReference type="ARBA" id="ARBA00023163"/>
    </source>
</evidence>
<dbReference type="InterPro" id="IPR039425">
    <property type="entry name" value="RNA_pol_sigma-70-like"/>
</dbReference>
<evidence type="ECO:0000259" key="6">
    <source>
        <dbReference type="Pfam" id="PF08281"/>
    </source>
</evidence>
<evidence type="ECO:0000256" key="1">
    <source>
        <dbReference type="ARBA" id="ARBA00010641"/>
    </source>
</evidence>
<dbReference type="Gene3D" id="1.10.1740.10">
    <property type="match status" value="1"/>
</dbReference>
<evidence type="ECO:0000256" key="3">
    <source>
        <dbReference type="ARBA" id="ARBA00023082"/>
    </source>
</evidence>
<reference evidence="7" key="1">
    <citation type="submission" date="2020-10" db="EMBL/GenBank/DDBJ databases">
        <authorList>
            <person name="Lu T."/>
            <person name="Wang Q."/>
            <person name="Han X."/>
        </authorList>
    </citation>
    <scope>NUCLEOTIDE SEQUENCE</scope>
    <source>
        <strain evidence="7">WQ 366</strain>
    </source>
</reference>
<evidence type="ECO:0000259" key="5">
    <source>
        <dbReference type="Pfam" id="PF04542"/>
    </source>
</evidence>
<sequence>MNSIAVDYSELEDSDLWLLIRRDDEKAYTTIYNRYLPLLYIYVHKKLLNKQESQDITHEVLIYLWKNRLTIPENTNLAAYLFAAARNKAFDLFAHRKVEEKYITSLQNFIPTYTGTDYLLRENEIKKLIKNEIEALPPRMQEIFQLSRRDKLTNKEIAALLSLSTHTVDTQIKRALKILKNRLGPYFFLLFLFLEK</sequence>
<evidence type="ECO:0000313" key="7">
    <source>
        <dbReference type="EMBL" id="MCA5005871.1"/>
    </source>
</evidence>
<proteinExistence type="inferred from homology"/>
<dbReference type="Pfam" id="PF04542">
    <property type="entry name" value="Sigma70_r2"/>
    <property type="match status" value="1"/>
</dbReference>
<dbReference type="InterPro" id="IPR014284">
    <property type="entry name" value="RNA_pol_sigma-70_dom"/>
</dbReference>
<protein>
    <submittedName>
        <fullName evidence="7">RNA polymerase sigma-70 factor</fullName>
    </submittedName>
</protein>
<dbReference type="PANTHER" id="PTHR43133:SF46">
    <property type="entry name" value="RNA POLYMERASE SIGMA-70 FACTOR ECF SUBFAMILY"/>
    <property type="match status" value="1"/>
</dbReference>
<dbReference type="RefSeq" id="WP_225554033.1">
    <property type="nucleotide sequence ID" value="NZ_JADEYP010000023.1"/>
</dbReference>
<dbReference type="InterPro" id="IPR013325">
    <property type="entry name" value="RNA_pol_sigma_r2"/>
</dbReference>